<feature type="transmembrane region" description="Helical" evidence="6">
    <location>
        <begin position="155"/>
        <end position="176"/>
    </location>
</feature>
<sequence>MRKETRVIVGSIIAVIISAIVIYIYSFSLNKNIILNIFSSVKLSQIFIAILLTLFAFGFDGVKHYIVLKTLGQEITLLDAINSCFILAFFSAVTPFSAGGQPFQMVYLNKKGVESTYSMNVVMLRFFEMIFLMFLIDATYIFLFSGSISGISGSLINLGLVLTLATSIVVILGMLFPKKIARILSLIRIPFLEKYIDRNSIEEWFYKLDYVVKTTFLEHKWLVFLDFIMMFVLLIIQSWVFYYAIKIFVPVHINFLQFLSIVNIVNTVVFLVPTPGASGSFEFIYSQALAPFAQNTEAIIKGVLFYRFLVYYLVLAVGIIILIVFAKKSATSKS</sequence>
<feature type="transmembrane region" description="Helical" evidence="6">
    <location>
        <begin position="7"/>
        <end position="27"/>
    </location>
</feature>
<feature type="transmembrane region" description="Helical" evidence="6">
    <location>
        <begin position="221"/>
        <end position="243"/>
    </location>
</feature>
<organism evidence="7 8">
    <name type="scientific">Thermosipho ferrireducens</name>
    <dbReference type="NCBI Taxonomy" id="2571116"/>
    <lineage>
        <taxon>Bacteria</taxon>
        <taxon>Thermotogati</taxon>
        <taxon>Thermotogota</taxon>
        <taxon>Thermotogae</taxon>
        <taxon>Thermotogales</taxon>
        <taxon>Fervidobacteriaceae</taxon>
        <taxon>Thermosipho</taxon>
    </lineage>
</organism>
<keyword evidence="3 6" id="KW-0812">Transmembrane</keyword>
<evidence type="ECO:0000256" key="2">
    <source>
        <dbReference type="ARBA" id="ARBA00022475"/>
    </source>
</evidence>
<proteinExistence type="predicted"/>
<dbReference type="PANTHER" id="PTHR37693:SF1">
    <property type="entry name" value="INTEGRAL MEMBRANE PROTEIN"/>
    <property type="match status" value="1"/>
</dbReference>
<evidence type="ECO:0000256" key="5">
    <source>
        <dbReference type="ARBA" id="ARBA00023136"/>
    </source>
</evidence>
<evidence type="ECO:0000256" key="4">
    <source>
        <dbReference type="ARBA" id="ARBA00022989"/>
    </source>
</evidence>
<comment type="subcellular location">
    <subcellularLocation>
        <location evidence="1">Cell membrane</location>
        <topology evidence="1">Multi-pass membrane protein</topology>
    </subcellularLocation>
</comment>
<protein>
    <submittedName>
        <fullName evidence="7">Flippase-like domain-containing protein</fullName>
    </submittedName>
</protein>
<dbReference type="InterPro" id="IPR022791">
    <property type="entry name" value="L-PG_synthase/AglD"/>
</dbReference>
<keyword evidence="8" id="KW-1185">Reference proteome</keyword>
<feature type="transmembrane region" description="Helical" evidence="6">
    <location>
        <begin position="255"/>
        <end position="273"/>
    </location>
</feature>
<dbReference type="EMBL" id="CP071446">
    <property type="protein sequence ID" value="QTA38846.1"/>
    <property type="molecule type" value="Genomic_DNA"/>
</dbReference>
<dbReference type="RefSeq" id="WP_207567563.1">
    <property type="nucleotide sequence ID" value="NZ_CP071446.1"/>
</dbReference>
<feature type="transmembrane region" description="Helical" evidence="6">
    <location>
        <begin position="77"/>
        <end position="97"/>
    </location>
</feature>
<feature type="transmembrane region" description="Helical" evidence="6">
    <location>
        <begin position="33"/>
        <end position="57"/>
    </location>
</feature>
<feature type="transmembrane region" description="Helical" evidence="6">
    <location>
        <begin position="117"/>
        <end position="143"/>
    </location>
</feature>
<evidence type="ECO:0000313" key="7">
    <source>
        <dbReference type="EMBL" id="QTA38846.1"/>
    </source>
</evidence>
<dbReference type="PANTHER" id="PTHR37693">
    <property type="entry name" value="PHOSPHATIDYLGLYCEROL LYSYLTRANSFERASE"/>
    <property type="match status" value="1"/>
</dbReference>
<keyword evidence="2" id="KW-1003">Cell membrane</keyword>
<name>A0ABX7S8D5_9BACT</name>
<gene>
    <name evidence="7" type="ORF">JYK00_04895</name>
</gene>
<feature type="transmembrane region" description="Helical" evidence="6">
    <location>
        <begin position="304"/>
        <end position="326"/>
    </location>
</feature>
<evidence type="ECO:0000256" key="6">
    <source>
        <dbReference type="SAM" id="Phobius"/>
    </source>
</evidence>
<dbReference type="Proteomes" id="UP000671862">
    <property type="component" value="Chromosome"/>
</dbReference>
<evidence type="ECO:0000256" key="1">
    <source>
        <dbReference type="ARBA" id="ARBA00004651"/>
    </source>
</evidence>
<evidence type="ECO:0000313" key="8">
    <source>
        <dbReference type="Proteomes" id="UP000671862"/>
    </source>
</evidence>
<evidence type="ECO:0000256" key="3">
    <source>
        <dbReference type="ARBA" id="ARBA00022692"/>
    </source>
</evidence>
<accession>A0ABX7S8D5</accession>
<dbReference type="Pfam" id="PF03706">
    <property type="entry name" value="LPG_synthase_TM"/>
    <property type="match status" value="1"/>
</dbReference>
<keyword evidence="4 6" id="KW-1133">Transmembrane helix</keyword>
<keyword evidence="5 6" id="KW-0472">Membrane</keyword>
<reference evidence="7 8" key="1">
    <citation type="submission" date="2021-03" db="EMBL/GenBank/DDBJ databases">
        <title>Thermosipho ferrireducens sp.nov., an anaerobic thermophilic iron-reducing bacterium isolated from a deep-sea hydrothermal sulfide deposits.</title>
        <authorList>
            <person name="Zeng X."/>
            <person name="Chen Y."/>
            <person name="Shao Z."/>
        </authorList>
    </citation>
    <scope>NUCLEOTIDE SEQUENCE [LARGE SCALE GENOMIC DNA]</scope>
    <source>
        <strain evidence="7 8">JL129W03</strain>
    </source>
</reference>